<dbReference type="Proteomes" id="UP000053232">
    <property type="component" value="Unassembled WGS sequence"/>
</dbReference>
<dbReference type="PROSITE" id="PS51192">
    <property type="entry name" value="HELICASE_ATP_BIND_1"/>
    <property type="match status" value="1"/>
</dbReference>
<dbReference type="Gene3D" id="3.40.50.300">
    <property type="entry name" value="P-loop containing nucleotide triphosphate hydrolases"/>
    <property type="match status" value="1"/>
</dbReference>
<evidence type="ECO:0000259" key="1">
    <source>
        <dbReference type="PROSITE" id="PS51192"/>
    </source>
</evidence>
<evidence type="ECO:0000313" key="3">
    <source>
        <dbReference type="Proteomes" id="UP000053232"/>
    </source>
</evidence>
<dbReference type="InterPro" id="IPR027417">
    <property type="entry name" value="P-loop_NTPase"/>
</dbReference>
<name>A0A073HZA0_9SPIT</name>
<gene>
    <name evidence="2" type="ORF">OXYTRIMIC_244</name>
</gene>
<sequence>MLSCSQSLQESCLDYKHSIYQSTLAAIILNHHQNNIQVQMPTASGKTWVQGLLACYWIQQGKKVVIIVPDQILKLQTQKFLQPLGIQLQIETIENFYKQKKTYDIMIIDEFDHITWKYPYYYHEGKMYGVWDLGLTRSYMFSATCDQGILRVLAQVCIQPKVLKFKSEYEILNDLSQDQGGDIIVCANADERLQKIKKEIEECGHSVPLIIFCNGYDMDMVKGMVEQIGQLKVRVSISQTTLEEIQSWQNGVLILDKDESYGYNTRFRVDAQVLIACDIDSESQYLQMRGRSSRNMGALQSKYFPITILPKQQILHKMKQISIEKLDKLEQLVGLIYKKRFNKVLLEAVSDAKKENEVIASLEDLKQLIGTGAFQKLAQGIKP</sequence>
<dbReference type="GO" id="GO:0005524">
    <property type="term" value="F:ATP binding"/>
    <property type="evidence" value="ECO:0007669"/>
    <property type="project" value="InterPro"/>
</dbReference>
<feature type="domain" description="Helicase ATP-binding" evidence="1">
    <location>
        <begin position="27"/>
        <end position="163"/>
    </location>
</feature>
<organism evidence="2 3">
    <name type="scientific">Oxytricha trifallax</name>
    <dbReference type="NCBI Taxonomy" id="1172189"/>
    <lineage>
        <taxon>Eukaryota</taxon>
        <taxon>Sar</taxon>
        <taxon>Alveolata</taxon>
        <taxon>Ciliophora</taxon>
        <taxon>Intramacronucleata</taxon>
        <taxon>Spirotrichea</taxon>
        <taxon>Stichotrichia</taxon>
        <taxon>Sporadotrichida</taxon>
        <taxon>Oxytrichidae</taxon>
        <taxon>Oxytrichinae</taxon>
        <taxon>Oxytricha</taxon>
    </lineage>
</organism>
<protein>
    <recommendedName>
        <fullName evidence="1">Helicase ATP-binding domain-containing protein</fullName>
    </recommendedName>
</protein>
<accession>A0A073HZA0</accession>
<dbReference type="AlphaFoldDB" id="A0A073HZA0"/>
<evidence type="ECO:0000313" key="2">
    <source>
        <dbReference type="EMBL" id="KEJ82779.1"/>
    </source>
</evidence>
<dbReference type="GO" id="GO:0003676">
    <property type="term" value="F:nucleic acid binding"/>
    <property type="evidence" value="ECO:0007669"/>
    <property type="project" value="InterPro"/>
</dbReference>
<comment type="caution">
    <text evidence="2">The sequence shown here is derived from an EMBL/GenBank/DDBJ whole genome shotgun (WGS) entry which is preliminary data.</text>
</comment>
<dbReference type="EMBL" id="ARYC01004494">
    <property type="protein sequence ID" value="KEJ82779.1"/>
    <property type="molecule type" value="Genomic_DNA"/>
</dbReference>
<dbReference type="InterPro" id="IPR014001">
    <property type="entry name" value="Helicase_ATP-bd"/>
</dbReference>
<reference evidence="3" key="1">
    <citation type="journal article" date="2014" name="Cell">
        <title>The Architecture of a Scrambled Genome Reveals Massive Levels of Genomic Rearrangement during Development.</title>
        <authorList>
            <person name="Chen X."/>
            <person name="Bracht J.R."/>
            <person name="Goldman A.D."/>
            <person name="Dolzhenko E."/>
            <person name="Clay D.M."/>
            <person name="Swart E.C."/>
            <person name="Perlman D.H."/>
            <person name="Doak T.G."/>
            <person name="Stuart A."/>
            <person name="Amemiya C.T."/>
            <person name="Sebra R.P."/>
            <person name="Landweber L.F."/>
        </authorList>
    </citation>
    <scope>NUCLEOTIDE SEQUENCE [LARGE SCALE GENOMIC DNA]</scope>
    <source>
        <strain evidence="3">JRB310</strain>
    </source>
</reference>
<dbReference type="SUPFAM" id="SSF52540">
    <property type="entry name" value="P-loop containing nucleoside triphosphate hydrolases"/>
    <property type="match status" value="1"/>
</dbReference>
<proteinExistence type="predicted"/>
<dbReference type="Pfam" id="PF00270">
    <property type="entry name" value="DEAD"/>
    <property type="match status" value="1"/>
</dbReference>
<keyword evidence="3" id="KW-1185">Reference proteome</keyword>
<dbReference type="InterPro" id="IPR011545">
    <property type="entry name" value="DEAD/DEAH_box_helicase_dom"/>
</dbReference>